<dbReference type="Gene3D" id="3.90.226.10">
    <property type="entry name" value="2-enoyl-CoA Hydratase, Chain A, domain 1"/>
    <property type="match status" value="1"/>
</dbReference>
<dbReference type="PANTHER" id="PTHR11261">
    <property type="entry name" value="INTERPHOTORECEPTOR RETINOID-BINDING PROTEIN"/>
    <property type="match status" value="1"/>
</dbReference>
<accession>A0A508AM55</accession>
<organism evidence="2 3">
    <name type="scientific">Marilutibacter maris</name>
    <dbReference type="NCBI Taxonomy" id="1605891"/>
    <lineage>
        <taxon>Bacteria</taxon>
        <taxon>Pseudomonadati</taxon>
        <taxon>Pseudomonadota</taxon>
        <taxon>Gammaproteobacteria</taxon>
        <taxon>Lysobacterales</taxon>
        <taxon>Lysobacteraceae</taxon>
        <taxon>Marilutibacter</taxon>
    </lineage>
</organism>
<dbReference type="PROSITE" id="PS51257">
    <property type="entry name" value="PROKAR_LIPOPROTEIN"/>
    <property type="match status" value="1"/>
</dbReference>
<dbReference type="InterPro" id="IPR029045">
    <property type="entry name" value="ClpP/crotonase-like_dom_sf"/>
</dbReference>
<reference evidence="2 3" key="1">
    <citation type="submission" date="2019-10" db="EMBL/GenBank/DDBJ databases">
        <title>Lysobacter alkalisoli sp. nov., isolated from saline-alkaline soil.</title>
        <authorList>
            <person name="Sun J.-Q."/>
        </authorList>
    </citation>
    <scope>NUCLEOTIDE SEQUENCE [LARGE SCALE GENOMIC DNA]</scope>
    <source>
        <strain evidence="2 3">KCTC 42381</strain>
    </source>
</reference>
<sequence length="319" mass="34981">MRYLRWAMILGVFLGCAGVSAGAADSGTAERDTKALVQFQCEAIERVYYDPAMGRRLCRQLRAAQRSGELAALPARDRLKRVTALLRETSGDVHFYAGPVVKAAKADTPDADDKAEPETNWNGGITQVRVLPPNVGYIRWDRHLADDVAFARIISALELLEGVDALIFDLTGNPGGDGRASGFVNRHLFADDDYQDLLVKRCTGETEWKRSEVPYNHAPGPKFPQTPVYVMVSEDTGSAAEYFAFIVQQMKRATVLGSTTAGAGNPVTMVSNDAYFAYVPICQIQTRDGASIERQGVVPDVVLRSDDWLAETLEYVLAQ</sequence>
<dbReference type="CDD" id="cd07563">
    <property type="entry name" value="Peptidase_S41_IRBP"/>
    <property type="match status" value="1"/>
</dbReference>
<dbReference type="AlphaFoldDB" id="A0A508AM55"/>
<gene>
    <name evidence="2" type="ORF">FKV24_011260</name>
</gene>
<dbReference type="PANTHER" id="PTHR11261:SF3">
    <property type="entry name" value="RETINOL-BINDING PROTEIN 3"/>
    <property type="match status" value="1"/>
</dbReference>
<dbReference type="GO" id="GO:0008236">
    <property type="term" value="F:serine-type peptidase activity"/>
    <property type="evidence" value="ECO:0007669"/>
    <property type="project" value="InterPro"/>
</dbReference>
<dbReference type="GO" id="GO:0006508">
    <property type="term" value="P:proteolysis"/>
    <property type="evidence" value="ECO:0007669"/>
    <property type="project" value="InterPro"/>
</dbReference>
<evidence type="ECO:0000259" key="1">
    <source>
        <dbReference type="SMART" id="SM00245"/>
    </source>
</evidence>
<feature type="domain" description="Tail specific protease" evidence="1">
    <location>
        <begin position="113"/>
        <end position="304"/>
    </location>
</feature>
<dbReference type="Proteomes" id="UP000320431">
    <property type="component" value="Unassembled WGS sequence"/>
</dbReference>
<dbReference type="SUPFAM" id="SSF52096">
    <property type="entry name" value="ClpP/crotonase"/>
    <property type="match status" value="1"/>
</dbReference>
<proteinExistence type="predicted"/>
<dbReference type="InterPro" id="IPR005151">
    <property type="entry name" value="Tail-specific_protease"/>
</dbReference>
<protein>
    <recommendedName>
        <fullName evidence="1">Tail specific protease domain-containing protein</fullName>
    </recommendedName>
</protein>
<dbReference type="RefSeq" id="WP_141482455.1">
    <property type="nucleotide sequence ID" value="NZ_VICD02000194.1"/>
</dbReference>
<evidence type="ECO:0000313" key="2">
    <source>
        <dbReference type="EMBL" id="KAB8182671.1"/>
    </source>
</evidence>
<name>A0A508AM55_9GAMM</name>
<evidence type="ECO:0000313" key="3">
    <source>
        <dbReference type="Proteomes" id="UP000320431"/>
    </source>
</evidence>
<comment type="caution">
    <text evidence="2">The sequence shown here is derived from an EMBL/GenBank/DDBJ whole genome shotgun (WGS) entry which is preliminary data.</text>
</comment>
<dbReference type="SMART" id="SM00245">
    <property type="entry name" value="TSPc"/>
    <property type="match status" value="1"/>
</dbReference>
<dbReference type="EMBL" id="VICD02000194">
    <property type="protein sequence ID" value="KAB8182671.1"/>
    <property type="molecule type" value="Genomic_DNA"/>
</dbReference>
<dbReference type="Pfam" id="PF03572">
    <property type="entry name" value="Peptidase_S41"/>
    <property type="match status" value="1"/>
</dbReference>
<dbReference type="Gene3D" id="3.30.750.44">
    <property type="match status" value="1"/>
</dbReference>